<keyword evidence="3" id="KW-1185">Reference proteome</keyword>
<evidence type="ECO:0000313" key="3">
    <source>
        <dbReference type="Proteomes" id="UP000198287"/>
    </source>
</evidence>
<accession>A0A226D564</accession>
<dbReference type="EMBL" id="LNIX01000032">
    <property type="protein sequence ID" value="OXA40705.1"/>
    <property type="molecule type" value="Genomic_DNA"/>
</dbReference>
<protein>
    <recommendedName>
        <fullName evidence="4">DUF4806 domain-containing protein</fullName>
    </recommendedName>
</protein>
<dbReference type="OrthoDB" id="6614320at2759"/>
<feature type="compositionally biased region" description="Basic residues" evidence="1">
    <location>
        <begin position="92"/>
        <end position="102"/>
    </location>
</feature>
<feature type="compositionally biased region" description="Basic and acidic residues" evidence="1">
    <location>
        <begin position="103"/>
        <end position="116"/>
    </location>
</feature>
<dbReference type="Proteomes" id="UP000198287">
    <property type="component" value="Unassembled WGS sequence"/>
</dbReference>
<feature type="compositionally biased region" description="Polar residues" evidence="1">
    <location>
        <begin position="78"/>
        <end position="90"/>
    </location>
</feature>
<proteinExistence type="predicted"/>
<reference evidence="2 3" key="1">
    <citation type="submission" date="2015-12" db="EMBL/GenBank/DDBJ databases">
        <title>The genome of Folsomia candida.</title>
        <authorList>
            <person name="Faddeeva A."/>
            <person name="Derks M.F."/>
            <person name="Anvar Y."/>
            <person name="Smit S."/>
            <person name="Van Straalen N."/>
            <person name="Roelofs D."/>
        </authorList>
    </citation>
    <scope>NUCLEOTIDE SEQUENCE [LARGE SCALE GENOMIC DNA]</scope>
    <source>
        <strain evidence="2 3">VU population</strain>
        <tissue evidence="2">Whole body</tissue>
    </source>
</reference>
<gene>
    <name evidence="2" type="ORF">Fcan01_24415</name>
</gene>
<evidence type="ECO:0008006" key="4">
    <source>
        <dbReference type="Google" id="ProtNLM"/>
    </source>
</evidence>
<evidence type="ECO:0000256" key="1">
    <source>
        <dbReference type="SAM" id="MobiDB-lite"/>
    </source>
</evidence>
<dbReference type="PANTHER" id="PTHR34153:SF2">
    <property type="entry name" value="SI:CH211-262H13.3-RELATED"/>
    <property type="match status" value="1"/>
</dbReference>
<evidence type="ECO:0000313" key="2">
    <source>
        <dbReference type="EMBL" id="OXA40705.1"/>
    </source>
</evidence>
<sequence length="357" mass="39818">MYSVVEFPDEEAVEVVLSAWVNPEGTLCRYPDKTGIGGVTKLVKNGAPVQNNWPTFRCRILKSYDGYLNAREAANLAQDTSALESDSTNHPPLKRKKNRKSKKVLEESDSEGEHASPNKLLKSAVVEPLSCPLQITFPTPLGETESADVHGLHSSLGYQGPSPNLSIGLEESSQLVNTIYTTSVQNLEVEYATKEDFTKFQKVIVRQLVQVQQNQNDMSRSLLLLKTSERREVEDFSTLPPHPAGTVSELKAIEVFLKEKENLKLFASSLSLIGASTTELLITRILERFMTLELGAKFSRTGLGKSKLEFNAYTKLNLAIIESVRGNDGFERTTEDVINKLIARWLRFAPFKKTARK</sequence>
<dbReference type="PANTHER" id="PTHR34153">
    <property type="entry name" value="SI:CH211-262H13.3-RELATED-RELATED"/>
    <property type="match status" value="1"/>
</dbReference>
<feature type="region of interest" description="Disordered" evidence="1">
    <location>
        <begin position="78"/>
        <end position="119"/>
    </location>
</feature>
<name>A0A226D564_FOLCA</name>
<comment type="caution">
    <text evidence="2">The sequence shown here is derived from an EMBL/GenBank/DDBJ whole genome shotgun (WGS) entry which is preliminary data.</text>
</comment>
<organism evidence="2 3">
    <name type="scientific">Folsomia candida</name>
    <name type="common">Springtail</name>
    <dbReference type="NCBI Taxonomy" id="158441"/>
    <lineage>
        <taxon>Eukaryota</taxon>
        <taxon>Metazoa</taxon>
        <taxon>Ecdysozoa</taxon>
        <taxon>Arthropoda</taxon>
        <taxon>Hexapoda</taxon>
        <taxon>Collembola</taxon>
        <taxon>Entomobryomorpha</taxon>
        <taxon>Isotomoidea</taxon>
        <taxon>Isotomidae</taxon>
        <taxon>Proisotominae</taxon>
        <taxon>Folsomia</taxon>
    </lineage>
</organism>
<dbReference type="AlphaFoldDB" id="A0A226D564"/>